<organism evidence="2 3">
    <name type="scientific">Allacma fusca</name>
    <dbReference type="NCBI Taxonomy" id="39272"/>
    <lineage>
        <taxon>Eukaryota</taxon>
        <taxon>Metazoa</taxon>
        <taxon>Ecdysozoa</taxon>
        <taxon>Arthropoda</taxon>
        <taxon>Hexapoda</taxon>
        <taxon>Collembola</taxon>
        <taxon>Symphypleona</taxon>
        <taxon>Sminthuridae</taxon>
        <taxon>Allacma</taxon>
    </lineage>
</organism>
<sequence length="110" mass="12567">WKMVNSTLGIWDFDGKKDGKEIRRVFLQEIRSRYRLQPERVIFVMTDNARKNVNAFVGDNVFLEDPVHDLAVDKSGSSDDEKNSSDCGSCGNYIPDEMGDIEFEDMGKNL</sequence>
<keyword evidence="3" id="KW-1185">Reference proteome</keyword>
<feature type="compositionally biased region" description="Basic and acidic residues" evidence="1">
    <location>
        <begin position="73"/>
        <end position="84"/>
    </location>
</feature>
<reference evidence="2" key="1">
    <citation type="submission" date="2021-06" db="EMBL/GenBank/DDBJ databases">
        <authorList>
            <person name="Hodson N. C."/>
            <person name="Mongue J. A."/>
            <person name="Jaron S. K."/>
        </authorList>
    </citation>
    <scope>NUCLEOTIDE SEQUENCE</scope>
</reference>
<dbReference type="EMBL" id="CAJVCH010060417">
    <property type="protein sequence ID" value="CAG7719319.1"/>
    <property type="molecule type" value="Genomic_DNA"/>
</dbReference>
<proteinExistence type="predicted"/>
<protein>
    <submittedName>
        <fullName evidence="2">Uncharacterized protein</fullName>
    </submittedName>
</protein>
<accession>A0A8J2K3N2</accession>
<feature type="non-terminal residue" evidence="2">
    <location>
        <position position="1"/>
    </location>
</feature>
<evidence type="ECO:0000256" key="1">
    <source>
        <dbReference type="SAM" id="MobiDB-lite"/>
    </source>
</evidence>
<evidence type="ECO:0000313" key="3">
    <source>
        <dbReference type="Proteomes" id="UP000708208"/>
    </source>
</evidence>
<evidence type="ECO:0000313" key="2">
    <source>
        <dbReference type="EMBL" id="CAG7719319.1"/>
    </source>
</evidence>
<name>A0A8J2K3N2_9HEXA</name>
<feature type="region of interest" description="Disordered" evidence="1">
    <location>
        <begin position="73"/>
        <end position="98"/>
    </location>
</feature>
<dbReference type="Proteomes" id="UP000708208">
    <property type="component" value="Unassembled WGS sequence"/>
</dbReference>
<comment type="caution">
    <text evidence="2">The sequence shown here is derived from an EMBL/GenBank/DDBJ whole genome shotgun (WGS) entry which is preliminary data.</text>
</comment>
<gene>
    <name evidence="2" type="ORF">AFUS01_LOCUS8652</name>
</gene>
<dbReference type="AlphaFoldDB" id="A0A8J2K3N2"/>